<dbReference type="AlphaFoldDB" id="A0AAP7BUX1"/>
<dbReference type="Proteomes" id="UP000481454">
    <property type="component" value="Unassembled WGS sequence"/>
</dbReference>
<reference evidence="1 2" key="1">
    <citation type="submission" date="2020-02" db="EMBL/GenBank/DDBJ databases">
        <title>Genomic Insights into the Phylogeny and Genetic Plasticity of the Human and Animal Enteric Pathogen Clostridium perfringens.</title>
        <authorList>
            <person name="Feng Y."/>
            <person name="Hu Y."/>
        </authorList>
    </citation>
    <scope>NUCLEOTIDE SEQUENCE [LARGE SCALE GENOMIC DNA]</scope>
    <source>
        <strain evidence="1 2">CP-40</strain>
    </source>
</reference>
<dbReference type="Pfam" id="PF14177">
    <property type="entry name" value="YkyB"/>
    <property type="match status" value="1"/>
</dbReference>
<protein>
    <submittedName>
        <fullName evidence="1">Uncharacterized protein</fullName>
    </submittedName>
</protein>
<gene>
    <name evidence="1" type="ORF">G6Z34_04640</name>
</gene>
<dbReference type="EMBL" id="JAALLZ010000001">
    <property type="protein sequence ID" value="NGU29406.1"/>
    <property type="molecule type" value="Genomic_DNA"/>
</dbReference>
<proteinExistence type="predicted"/>
<comment type="caution">
    <text evidence="1">The sequence shown here is derived from an EMBL/GenBank/DDBJ whole genome shotgun (WGS) entry which is preliminary data.</text>
</comment>
<accession>A0AAP7BUX1</accession>
<dbReference type="InterPro" id="IPR025552">
    <property type="entry name" value="YkyB"/>
</dbReference>
<organism evidence="1 2">
    <name type="scientific">Clostridium perfringens</name>
    <dbReference type="NCBI Taxonomy" id="1502"/>
    <lineage>
        <taxon>Bacteria</taxon>
        <taxon>Bacillati</taxon>
        <taxon>Bacillota</taxon>
        <taxon>Clostridia</taxon>
        <taxon>Eubacteriales</taxon>
        <taxon>Clostridiaceae</taxon>
        <taxon>Clostridium</taxon>
    </lineage>
</organism>
<evidence type="ECO:0000313" key="2">
    <source>
        <dbReference type="Proteomes" id="UP000481454"/>
    </source>
</evidence>
<evidence type="ECO:0000313" key="1">
    <source>
        <dbReference type="EMBL" id="NGU29406.1"/>
    </source>
</evidence>
<name>A0AAP7BUX1_CLOPF</name>
<dbReference type="RefSeq" id="WP_003458516.1">
    <property type="nucleotide sequence ID" value="NZ_CATNWX010000001.1"/>
</dbReference>
<sequence length="208" mass="25016">MRFRSFFEWKEKIKRGEIDVYYVTYLKELGFKIKEGEKPFIYVDVYVNGFWKRNVPAYKIEQTSKISKRRTDIRLLDINNENLCISLYVINKSAKKSRDTKQKSYDSKIFKTTNYSKTRETLLYQLKKEVIYKMVSEGRLQVIGYHKQFENYLILYKYKEYSFHIPTNFVPKDITYLGEIESLISSESNIKTIKFSEAKLLLKTYLNK</sequence>